<reference evidence="2 3" key="1">
    <citation type="journal article" date="2014" name="Agronomy (Basel)">
        <title>A Draft Genome Sequence for Ensete ventricosum, the Drought-Tolerant Tree Against Hunger.</title>
        <authorList>
            <person name="Harrison J."/>
            <person name="Moore K.A."/>
            <person name="Paszkiewicz K."/>
            <person name="Jones T."/>
            <person name="Grant M."/>
            <person name="Ambacheew D."/>
            <person name="Muzemil S."/>
            <person name="Studholme D.J."/>
        </authorList>
    </citation>
    <scope>NUCLEOTIDE SEQUENCE [LARGE SCALE GENOMIC DNA]</scope>
</reference>
<evidence type="ECO:0000313" key="2">
    <source>
        <dbReference type="EMBL" id="RRT45745.1"/>
    </source>
</evidence>
<protein>
    <submittedName>
        <fullName evidence="2">Uncharacterized protein</fullName>
    </submittedName>
</protein>
<feature type="region of interest" description="Disordered" evidence="1">
    <location>
        <begin position="185"/>
        <end position="223"/>
    </location>
</feature>
<gene>
    <name evidence="2" type="ORF">B296_00028167</name>
</gene>
<dbReference type="Proteomes" id="UP000287651">
    <property type="component" value="Unassembled WGS sequence"/>
</dbReference>
<dbReference type="AlphaFoldDB" id="A0A426Y1V0"/>
<evidence type="ECO:0000256" key="1">
    <source>
        <dbReference type="SAM" id="MobiDB-lite"/>
    </source>
</evidence>
<accession>A0A426Y1V0</accession>
<evidence type="ECO:0000313" key="3">
    <source>
        <dbReference type="Proteomes" id="UP000287651"/>
    </source>
</evidence>
<comment type="caution">
    <text evidence="2">The sequence shown here is derived from an EMBL/GenBank/DDBJ whole genome shotgun (WGS) entry which is preliminary data.</text>
</comment>
<dbReference type="EMBL" id="AMZH03015632">
    <property type="protein sequence ID" value="RRT45745.1"/>
    <property type="molecule type" value="Genomic_DNA"/>
</dbReference>
<proteinExistence type="predicted"/>
<sequence>MYLRGCFGGRSLVSPSSHHRGMYQMVEDFPESGSAQLVALPCCVFELMPRDWDYPDSKLVHGILSLLKSRGSYYLTAHVGFRVSGSPSNNKGWKSRYLFMSGPNWGFRLDWLAHPIGNVLPYLSKEESVLVDKLKGILSSSCAIKEMIELWQVEAGLSPASRGIISFTLILNLRDVFLTCGSRCRPDGSQRSSWNVEGVGGTDSHSAFKRTNSRGRGGSTDRSSEVFIKEAICCVDPT</sequence>
<organism evidence="2 3">
    <name type="scientific">Ensete ventricosum</name>
    <name type="common">Abyssinian banana</name>
    <name type="synonym">Musa ensete</name>
    <dbReference type="NCBI Taxonomy" id="4639"/>
    <lineage>
        <taxon>Eukaryota</taxon>
        <taxon>Viridiplantae</taxon>
        <taxon>Streptophyta</taxon>
        <taxon>Embryophyta</taxon>
        <taxon>Tracheophyta</taxon>
        <taxon>Spermatophyta</taxon>
        <taxon>Magnoliopsida</taxon>
        <taxon>Liliopsida</taxon>
        <taxon>Zingiberales</taxon>
        <taxon>Musaceae</taxon>
        <taxon>Ensete</taxon>
    </lineage>
</organism>
<name>A0A426Y1V0_ENSVE</name>